<organism evidence="1">
    <name type="scientific">bioreactor metagenome</name>
    <dbReference type="NCBI Taxonomy" id="1076179"/>
    <lineage>
        <taxon>unclassified sequences</taxon>
        <taxon>metagenomes</taxon>
        <taxon>ecological metagenomes</taxon>
    </lineage>
</organism>
<sequence length="404" mass="47980">MKKNCAPNDTQFNIKNVNIVNYNNISSKTFSWFHSNKYEIAKSNYGMEYDTLDYENDWLNWYLDEEGLPYPPTNKWDYLKSTSKVIKYTKIDLKEASQELMNIDIYNDNNIIAFFNKYGPLGLMPYYSNMSLYYCAEELNSFFDNPIIDLMDRTNAKPYFDGNFDYTNYWPVAFGLGNIYKFDYWDDSEGLKLIHDFNKFENKEIYLNYCEPLWIVKKVIKDYQLYCRVLTKNNDAFKVYYEANIAVDSKGYKQERSASFNSFNHVIRNTIKINPEVVNLFEIKFYIPANSLFHAILAYTIFNYDNTPLEKCKNPTCLNLFWKEHNRSEYCSSACKSTVGGRNQRDALAERAKKYILHKYRNSNLTTSEIYEIEKSEILKEFEGKKSVLEVFNIKRINEWLGRK</sequence>
<dbReference type="EMBL" id="VSSQ01016247">
    <property type="protein sequence ID" value="MPM57394.1"/>
    <property type="molecule type" value="Genomic_DNA"/>
</dbReference>
<accession>A0A645B6Q5</accession>
<name>A0A645B6Q5_9ZZZZ</name>
<gene>
    <name evidence="1" type="ORF">SDC9_104216</name>
</gene>
<dbReference type="AlphaFoldDB" id="A0A645B6Q5"/>
<reference evidence="1" key="1">
    <citation type="submission" date="2019-08" db="EMBL/GenBank/DDBJ databases">
        <authorList>
            <person name="Kucharzyk K."/>
            <person name="Murdoch R.W."/>
            <person name="Higgins S."/>
            <person name="Loffler F."/>
        </authorList>
    </citation>
    <scope>NUCLEOTIDE SEQUENCE</scope>
</reference>
<proteinExistence type="predicted"/>
<protein>
    <submittedName>
        <fullName evidence="1">Uncharacterized protein</fullName>
    </submittedName>
</protein>
<evidence type="ECO:0000313" key="1">
    <source>
        <dbReference type="EMBL" id="MPM57394.1"/>
    </source>
</evidence>
<comment type="caution">
    <text evidence="1">The sequence shown here is derived from an EMBL/GenBank/DDBJ whole genome shotgun (WGS) entry which is preliminary data.</text>
</comment>